<dbReference type="EMBL" id="CAJNOQ010004596">
    <property type="protein sequence ID" value="CAF1066219.1"/>
    <property type="molecule type" value="Genomic_DNA"/>
</dbReference>
<reference evidence="1" key="1">
    <citation type="submission" date="2021-02" db="EMBL/GenBank/DDBJ databases">
        <authorList>
            <person name="Nowell W R."/>
        </authorList>
    </citation>
    <scope>NUCLEOTIDE SEQUENCE</scope>
</reference>
<dbReference type="EMBL" id="CAJOBC010004595">
    <property type="protein sequence ID" value="CAF3833829.1"/>
    <property type="molecule type" value="Genomic_DNA"/>
</dbReference>
<comment type="caution">
    <text evidence="1">The sequence shown here is derived from an EMBL/GenBank/DDBJ whole genome shotgun (WGS) entry which is preliminary data.</text>
</comment>
<name>A0A814LMI0_9BILA</name>
<dbReference type="EMBL" id="CAJOBA010011463">
    <property type="protein sequence ID" value="CAF3870664.1"/>
    <property type="molecule type" value="Genomic_DNA"/>
</dbReference>
<evidence type="ECO:0000313" key="3">
    <source>
        <dbReference type="EMBL" id="CAF3833829.1"/>
    </source>
</evidence>
<keyword evidence="5" id="KW-1185">Reference proteome</keyword>
<evidence type="ECO:0000313" key="5">
    <source>
        <dbReference type="Proteomes" id="UP000663829"/>
    </source>
</evidence>
<organism evidence="1 5">
    <name type="scientific">Didymodactylos carnosus</name>
    <dbReference type="NCBI Taxonomy" id="1234261"/>
    <lineage>
        <taxon>Eukaryota</taxon>
        <taxon>Metazoa</taxon>
        <taxon>Spiralia</taxon>
        <taxon>Gnathifera</taxon>
        <taxon>Rotifera</taxon>
        <taxon>Eurotatoria</taxon>
        <taxon>Bdelloidea</taxon>
        <taxon>Philodinida</taxon>
        <taxon>Philodinidae</taxon>
        <taxon>Didymodactylos</taxon>
    </lineage>
</organism>
<protein>
    <submittedName>
        <fullName evidence="1">Uncharacterized protein</fullName>
    </submittedName>
</protein>
<dbReference type="Proteomes" id="UP000677228">
    <property type="component" value="Unassembled WGS sequence"/>
</dbReference>
<dbReference type="Proteomes" id="UP000681722">
    <property type="component" value="Unassembled WGS sequence"/>
</dbReference>
<dbReference type="EMBL" id="CAJNOK010010112">
    <property type="protein sequence ID" value="CAF1106651.1"/>
    <property type="molecule type" value="Genomic_DNA"/>
</dbReference>
<evidence type="ECO:0000313" key="4">
    <source>
        <dbReference type="EMBL" id="CAF3870664.1"/>
    </source>
</evidence>
<sequence>MNSFIKTAGANFEGGKIIKHMTRDSNCKFTSNIQIGMDAPFFGEPAGTDIREKGPSERQFGSYDRNIMIRDIKKCFNKANEIMTQNRIVDLVVQIARGRNGLIFLQDDILPVLQSIFMISNTSTIDLNEPNIQNYNFANGGRLYITFGYRTTDYFDYTKMINEYIFMNIGMFARLTENLTAGQVCIPSATYDVVKNGMDLTVHAVNYNYFDFCFNLGLMHINLFGIADNMPFITTDDYTLEDFMELINNNYQ</sequence>
<gene>
    <name evidence="1" type="ORF">GPM918_LOCUS17038</name>
    <name evidence="2" type="ORF">OVA965_LOCUS19558</name>
    <name evidence="3" type="ORF">SRO942_LOCUS17034</name>
    <name evidence="4" type="ORF">TMI583_LOCUS19634</name>
</gene>
<proteinExistence type="predicted"/>
<evidence type="ECO:0000313" key="1">
    <source>
        <dbReference type="EMBL" id="CAF1066219.1"/>
    </source>
</evidence>
<evidence type="ECO:0000313" key="2">
    <source>
        <dbReference type="EMBL" id="CAF1106651.1"/>
    </source>
</evidence>
<dbReference type="AlphaFoldDB" id="A0A814LMI0"/>
<accession>A0A814LMI0</accession>
<dbReference type="Proteomes" id="UP000682733">
    <property type="component" value="Unassembled WGS sequence"/>
</dbReference>
<dbReference type="Proteomes" id="UP000663829">
    <property type="component" value="Unassembled WGS sequence"/>
</dbReference>